<dbReference type="EMBL" id="JBHSLL010000051">
    <property type="protein sequence ID" value="MFC5387006.1"/>
    <property type="molecule type" value="Genomic_DNA"/>
</dbReference>
<evidence type="ECO:0000313" key="4">
    <source>
        <dbReference type="Proteomes" id="UP001596016"/>
    </source>
</evidence>
<feature type="region of interest" description="Disordered" evidence="1">
    <location>
        <begin position="92"/>
        <end position="114"/>
    </location>
</feature>
<name>A0ABW0GZB5_9HYPH</name>
<dbReference type="RefSeq" id="WP_378230549.1">
    <property type="nucleotide sequence ID" value="NZ_JBHSLL010000051.1"/>
</dbReference>
<feature type="domain" description="DUF7007" evidence="2">
    <location>
        <begin position="105"/>
        <end position="219"/>
    </location>
</feature>
<gene>
    <name evidence="3" type="ORF">ACFPLB_13655</name>
</gene>
<dbReference type="Proteomes" id="UP001596016">
    <property type="component" value="Unassembled WGS sequence"/>
</dbReference>
<evidence type="ECO:0000256" key="1">
    <source>
        <dbReference type="SAM" id="MobiDB-lite"/>
    </source>
</evidence>
<protein>
    <submittedName>
        <fullName evidence="3">DUF7007 domain-containing protein</fullName>
    </submittedName>
</protein>
<proteinExistence type="predicted"/>
<reference evidence="4" key="1">
    <citation type="journal article" date="2019" name="Int. J. Syst. Evol. Microbiol.">
        <title>The Global Catalogue of Microorganisms (GCM) 10K type strain sequencing project: providing services to taxonomists for standard genome sequencing and annotation.</title>
        <authorList>
            <consortium name="The Broad Institute Genomics Platform"/>
            <consortium name="The Broad Institute Genome Sequencing Center for Infectious Disease"/>
            <person name="Wu L."/>
            <person name="Ma J."/>
        </authorList>
    </citation>
    <scope>NUCLEOTIDE SEQUENCE [LARGE SCALE GENOMIC DNA]</scope>
    <source>
        <strain evidence="4">CGMCC 4.1415</strain>
    </source>
</reference>
<organism evidence="3 4">
    <name type="scientific">Aquamicrobium segne</name>
    <dbReference type="NCBI Taxonomy" id="469547"/>
    <lineage>
        <taxon>Bacteria</taxon>
        <taxon>Pseudomonadati</taxon>
        <taxon>Pseudomonadota</taxon>
        <taxon>Alphaproteobacteria</taxon>
        <taxon>Hyphomicrobiales</taxon>
        <taxon>Phyllobacteriaceae</taxon>
        <taxon>Aquamicrobium</taxon>
    </lineage>
</organism>
<sequence length="299" mass="33405">MSMTASQLNSDITPGFPGVSFGRSVDGLRVALVGDTAFAMVPGRDGKHFLASGWRITRPIEQWRRDDFFGHSGDLADEADFRARVIENAEHQREKRALDRRDVHSSANTPWGSSQGATIYAEGVTAHSTAGHGGFHLSAERNRKVHPMLRAPGGWYEEDECWAIVALTYPHLFTTFEWRCAERTIKDSWPDAWETISGTILLPGESRIKDQRAFERDHAEDWIVISAIISEQEKGFVECVATQGGRRGADADERRFLVSAAEYEVGRFGFVIDLERHAAYDGPSSFVSWLGRGRHGPRS</sequence>
<dbReference type="InterPro" id="IPR054276">
    <property type="entry name" value="DUF7007"/>
</dbReference>
<evidence type="ECO:0000313" key="3">
    <source>
        <dbReference type="EMBL" id="MFC5387006.1"/>
    </source>
</evidence>
<evidence type="ECO:0000259" key="2">
    <source>
        <dbReference type="Pfam" id="PF22653"/>
    </source>
</evidence>
<comment type="caution">
    <text evidence="3">The sequence shown here is derived from an EMBL/GenBank/DDBJ whole genome shotgun (WGS) entry which is preliminary data.</text>
</comment>
<feature type="compositionally biased region" description="Basic and acidic residues" evidence="1">
    <location>
        <begin position="92"/>
        <end position="104"/>
    </location>
</feature>
<dbReference type="Pfam" id="PF22653">
    <property type="entry name" value="DUF7007"/>
    <property type="match status" value="1"/>
</dbReference>
<keyword evidence="4" id="KW-1185">Reference proteome</keyword>
<accession>A0ABW0GZB5</accession>
<feature type="compositionally biased region" description="Polar residues" evidence="1">
    <location>
        <begin position="105"/>
        <end position="114"/>
    </location>
</feature>